<sequence length="290" mass="33143">MPFLSISERVRDSIRRSMCDVHFNGFTSFHTTIAEFEEIINSDSLAVHSHLLSFFPIPPSKVGKKNWLHFGSWLRYGIGNKIKGICLPWIAYGLSTIRTCPHCKQASVYVRTDLDNAVIEISSDGEVEEENDGDEIDDVSEGGDSERTGLRCGSECDCPPDCDEECECMMRQYEMQRVHNHNSVYMHVSSAVERSLCSDHYKGFKSFHENMFGFCSSLSFKEDSVRKAALAFFPNVPTTMTTLDWANFHNWSINCEYAFLSTISGDWREYVDGCLRGCYDCRAAVYRNYY</sequence>
<keyword evidence="3" id="KW-1185">Reference proteome</keyword>
<evidence type="ECO:0000313" key="3">
    <source>
        <dbReference type="Proteomes" id="UP000554482"/>
    </source>
</evidence>
<reference evidence="2 3" key="1">
    <citation type="submission" date="2020-06" db="EMBL/GenBank/DDBJ databases">
        <title>Transcriptomic and genomic resources for Thalictrum thalictroides and T. hernandezii: Facilitating candidate gene discovery in an emerging model plant lineage.</title>
        <authorList>
            <person name="Arias T."/>
            <person name="Riano-Pachon D.M."/>
            <person name="Di Stilio V.S."/>
        </authorList>
    </citation>
    <scope>NUCLEOTIDE SEQUENCE [LARGE SCALE GENOMIC DNA]</scope>
    <source>
        <strain evidence="3">cv. WT478/WT964</strain>
        <tissue evidence="2">Leaves</tissue>
    </source>
</reference>
<name>A0A7J6WC54_THATH</name>
<protein>
    <submittedName>
        <fullName evidence="2">Uncharacterized protein</fullName>
    </submittedName>
</protein>
<evidence type="ECO:0000313" key="2">
    <source>
        <dbReference type="EMBL" id="KAF5195014.1"/>
    </source>
</evidence>
<comment type="caution">
    <text evidence="2">The sequence shown here is derived from an EMBL/GenBank/DDBJ whole genome shotgun (WGS) entry which is preliminary data.</text>
</comment>
<proteinExistence type="predicted"/>
<dbReference type="EMBL" id="JABWDY010017921">
    <property type="protein sequence ID" value="KAF5195014.1"/>
    <property type="molecule type" value="Genomic_DNA"/>
</dbReference>
<dbReference type="Proteomes" id="UP000554482">
    <property type="component" value="Unassembled WGS sequence"/>
</dbReference>
<dbReference type="AlphaFoldDB" id="A0A7J6WC54"/>
<feature type="compositionally biased region" description="Acidic residues" evidence="1">
    <location>
        <begin position="124"/>
        <end position="143"/>
    </location>
</feature>
<gene>
    <name evidence="2" type="ORF">FRX31_015400</name>
</gene>
<feature type="region of interest" description="Disordered" evidence="1">
    <location>
        <begin position="124"/>
        <end position="146"/>
    </location>
</feature>
<accession>A0A7J6WC54</accession>
<evidence type="ECO:0000256" key="1">
    <source>
        <dbReference type="SAM" id="MobiDB-lite"/>
    </source>
</evidence>
<organism evidence="2 3">
    <name type="scientific">Thalictrum thalictroides</name>
    <name type="common">Rue-anemone</name>
    <name type="synonym">Anemone thalictroides</name>
    <dbReference type="NCBI Taxonomy" id="46969"/>
    <lineage>
        <taxon>Eukaryota</taxon>
        <taxon>Viridiplantae</taxon>
        <taxon>Streptophyta</taxon>
        <taxon>Embryophyta</taxon>
        <taxon>Tracheophyta</taxon>
        <taxon>Spermatophyta</taxon>
        <taxon>Magnoliopsida</taxon>
        <taxon>Ranunculales</taxon>
        <taxon>Ranunculaceae</taxon>
        <taxon>Thalictroideae</taxon>
        <taxon>Thalictrum</taxon>
    </lineage>
</organism>